<name>A0A6F8PNW9_9GAMM</name>
<keyword evidence="6 12" id="KW-0276">Fatty acid metabolism</keyword>
<dbReference type="InterPro" id="IPR016039">
    <property type="entry name" value="Thiolase-like"/>
</dbReference>
<dbReference type="GO" id="GO:0005737">
    <property type="term" value="C:cytoplasm"/>
    <property type="evidence" value="ECO:0007669"/>
    <property type="project" value="UniProtKB-SubCell"/>
</dbReference>
<feature type="active site" evidence="12">
    <location>
        <position position="252"/>
    </location>
</feature>
<comment type="subcellular location">
    <subcellularLocation>
        <location evidence="12">Cytoplasm</location>
    </subcellularLocation>
</comment>
<evidence type="ECO:0000256" key="12">
    <source>
        <dbReference type="HAMAP-Rule" id="MF_01815"/>
    </source>
</evidence>
<dbReference type="GO" id="GO:0004315">
    <property type="term" value="F:3-oxoacyl-[acyl-carrier-protein] synthase activity"/>
    <property type="evidence" value="ECO:0007669"/>
    <property type="project" value="InterPro"/>
</dbReference>
<dbReference type="InterPro" id="IPR013747">
    <property type="entry name" value="ACP_syn_III_C"/>
</dbReference>
<dbReference type="InterPro" id="IPR004655">
    <property type="entry name" value="FabH"/>
</dbReference>
<dbReference type="Gene3D" id="3.40.47.10">
    <property type="match status" value="1"/>
</dbReference>
<evidence type="ECO:0000313" key="15">
    <source>
        <dbReference type="EMBL" id="BBP43813.1"/>
    </source>
</evidence>
<evidence type="ECO:0000256" key="2">
    <source>
        <dbReference type="ARBA" id="ARBA00008642"/>
    </source>
</evidence>
<keyword evidence="12" id="KW-0963">Cytoplasm</keyword>
<proteinExistence type="inferred from homology"/>
<evidence type="ECO:0000256" key="4">
    <source>
        <dbReference type="ARBA" id="ARBA00022516"/>
    </source>
</evidence>
<dbReference type="SUPFAM" id="SSF53901">
    <property type="entry name" value="Thiolase-like"/>
    <property type="match status" value="1"/>
</dbReference>
<feature type="active site" evidence="12">
    <location>
        <position position="116"/>
    </location>
</feature>
<dbReference type="PANTHER" id="PTHR43091">
    <property type="entry name" value="3-OXOACYL-[ACYL-CARRIER-PROTEIN] SYNTHASE"/>
    <property type="match status" value="1"/>
</dbReference>
<dbReference type="EC" id="2.3.1.180" evidence="3 12"/>
<evidence type="ECO:0000313" key="16">
    <source>
        <dbReference type="Proteomes" id="UP000501466"/>
    </source>
</evidence>
<comment type="catalytic activity">
    <reaction evidence="11">
        <text>malonyl-[ACP] + acetyl-CoA + H(+) = 3-oxobutanoyl-[ACP] + CO2 + CoA</text>
        <dbReference type="Rhea" id="RHEA:12080"/>
        <dbReference type="Rhea" id="RHEA-COMP:9623"/>
        <dbReference type="Rhea" id="RHEA-COMP:9625"/>
        <dbReference type="ChEBI" id="CHEBI:15378"/>
        <dbReference type="ChEBI" id="CHEBI:16526"/>
        <dbReference type="ChEBI" id="CHEBI:57287"/>
        <dbReference type="ChEBI" id="CHEBI:57288"/>
        <dbReference type="ChEBI" id="CHEBI:78449"/>
        <dbReference type="ChEBI" id="CHEBI:78450"/>
        <dbReference type="EC" id="2.3.1.180"/>
    </reaction>
    <physiologicalReaction direction="left-to-right" evidence="11">
        <dbReference type="Rhea" id="RHEA:12081"/>
    </physiologicalReaction>
</comment>
<dbReference type="GO" id="GO:0006633">
    <property type="term" value="P:fatty acid biosynthetic process"/>
    <property type="evidence" value="ECO:0007669"/>
    <property type="project" value="UniProtKB-UniRule"/>
</dbReference>
<dbReference type="PANTHER" id="PTHR43091:SF1">
    <property type="entry name" value="BETA-KETOACYL-[ACYL-CARRIER-PROTEIN] SYNTHASE III, CHLOROPLASTIC"/>
    <property type="match status" value="1"/>
</dbReference>
<keyword evidence="16" id="KW-1185">Reference proteome</keyword>
<keyword evidence="4 12" id="KW-0444">Lipid biosynthesis</keyword>
<sequence length="325" mass="35463">MNQRIYSRIIGTGGYLPEKVVTNFDLEKIVETSDAWIRERTGIEERRIAADDQTTCDLAEKASIEALKMAAINSQELDLIIVATTTPDKTFPSTACLLQTRLGNRCAPAFDIQAVCTGFVYALSVADQFIQTGMAKKVLVVGAETLSRITNWEDRNTCVLFGDGAGAVILEASTKPGILSTHIHADGQYEELLHVPSGVSKRPLTDDIAERTMSMKGNEVFKVAVNTLSSIASETLEANGMVKEDLDWLVPHQANMRIIMATAKKLKLRDDQTVITVNKHANTSSASVPMALNEAIRDGRIQRGQTLLLEAFGGGFTWGSALIKY</sequence>
<evidence type="ECO:0000256" key="7">
    <source>
        <dbReference type="ARBA" id="ARBA00023098"/>
    </source>
</evidence>
<dbReference type="NCBIfam" id="TIGR00747">
    <property type="entry name" value="fabH"/>
    <property type="match status" value="1"/>
</dbReference>
<keyword evidence="7 12" id="KW-0443">Lipid metabolism</keyword>
<reference evidence="16" key="1">
    <citation type="submission" date="2019-11" db="EMBL/GenBank/DDBJ databases">
        <title>Isolation and characterization of two novel species in the genus Thiomicrorhabdus.</title>
        <authorList>
            <person name="Mochizuki J."/>
            <person name="Kojima H."/>
            <person name="Fukui M."/>
        </authorList>
    </citation>
    <scope>NUCLEOTIDE SEQUENCE [LARGE SCALE GENOMIC DNA]</scope>
    <source>
        <strain evidence="16">AkT22</strain>
    </source>
</reference>
<comment type="function">
    <text evidence="12">Catalyzes the condensation reaction of fatty acid synthesis by the addition to an acyl acceptor of two carbons from malonyl-ACP. Catalyzes the first condensation reaction which initiates fatty acid synthesis and may therefore play a role in governing the total rate of fatty acid production. Possesses both acetoacetyl-ACP synthase and acetyl transacylase activities. Its substrate specificity determines the biosynthesis of branched-chain and/or straight-chain of fatty acids.</text>
</comment>
<evidence type="ECO:0000256" key="1">
    <source>
        <dbReference type="ARBA" id="ARBA00005194"/>
    </source>
</evidence>
<feature type="domain" description="Beta-ketoacyl-[acyl-carrier-protein] synthase III C-terminal" evidence="13">
    <location>
        <begin position="236"/>
        <end position="325"/>
    </location>
</feature>
<dbReference type="HAMAP" id="MF_01815">
    <property type="entry name" value="FabH"/>
    <property type="match status" value="1"/>
</dbReference>
<evidence type="ECO:0000256" key="11">
    <source>
        <dbReference type="ARBA" id="ARBA00051096"/>
    </source>
</evidence>
<dbReference type="Proteomes" id="UP000501466">
    <property type="component" value="Chromosome"/>
</dbReference>
<feature type="active site" evidence="12">
    <location>
        <position position="282"/>
    </location>
</feature>
<evidence type="ECO:0000256" key="9">
    <source>
        <dbReference type="ARBA" id="ARBA00023268"/>
    </source>
</evidence>
<keyword evidence="5 12" id="KW-0808">Transferase</keyword>
<evidence type="ECO:0000259" key="14">
    <source>
        <dbReference type="Pfam" id="PF08545"/>
    </source>
</evidence>
<comment type="similarity">
    <text evidence="2 12">Belongs to the thiolase-like superfamily. FabH family.</text>
</comment>
<keyword evidence="9 12" id="KW-0511">Multifunctional enzyme</keyword>
<dbReference type="NCBIfam" id="NF006829">
    <property type="entry name" value="PRK09352.1"/>
    <property type="match status" value="1"/>
</dbReference>
<dbReference type="RefSeq" id="WP_279585847.1">
    <property type="nucleotide sequence ID" value="NZ_AP021888.1"/>
</dbReference>
<dbReference type="GO" id="GO:0033818">
    <property type="term" value="F:beta-ketoacyl-acyl-carrier-protein synthase III activity"/>
    <property type="evidence" value="ECO:0007669"/>
    <property type="project" value="UniProtKB-UniRule"/>
</dbReference>
<evidence type="ECO:0000256" key="6">
    <source>
        <dbReference type="ARBA" id="ARBA00022832"/>
    </source>
</evidence>
<comment type="subunit">
    <text evidence="12">Homodimer.</text>
</comment>
<comment type="pathway">
    <text evidence="1 12">Lipid metabolism; fatty acid biosynthesis.</text>
</comment>
<evidence type="ECO:0000259" key="13">
    <source>
        <dbReference type="Pfam" id="PF08541"/>
    </source>
</evidence>
<feature type="domain" description="Beta-ketoacyl-[acyl-carrier-protein] synthase III N-terminal" evidence="14">
    <location>
        <begin position="110"/>
        <end position="187"/>
    </location>
</feature>
<evidence type="ECO:0000256" key="10">
    <source>
        <dbReference type="ARBA" id="ARBA00023315"/>
    </source>
</evidence>
<dbReference type="KEGG" id="tzo:THMIRHAT_15590"/>
<dbReference type="EMBL" id="AP021888">
    <property type="protein sequence ID" value="BBP43813.1"/>
    <property type="molecule type" value="Genomic_DNA"/>
</dbReference>
<dbReference type="Pfam" id="PF08541">
    <property type="entry name" value="ACP_syn_III_C"/>
    <property type="match status" value="1"/>
</dbReference>
<dbReference type="Pfam" id="PF08545">
    <property type="entry name" value="ACP_syn_III"/>
    <property type="match status" value="1"/>
</dbReference>
<dbReference type="AlphaFoldDB" id="A0A6F8PNW9"/>
<evidence type="ECO:0000256" key="5">
    <source>
        <dbReference type="ARBA" id="ARBA00022679"/>
    </source>
</evidence>
<keyword evidence="10 12" id="KW-0012">Acyltransferase</keyword>
<dbReference type="FunFam" id="3.40.47.10:FF:000004">
    <property type="entry name" value="3-oxoacyl-[acyl-carrier-protein] synthase 3"/>
    <property type="match status" value="1"/>
</dbReference>
<evidence type="ECO:0000256" key="8">
    <source>
        <dbReference type="ARBA" id="ARBA00023160"/>
    </source>
</evidence>
<dbReference type="UniPathway" id="UPA00094"/>
<accession>A0A6F8PNW9</accession>
<evidence type="ECO:0000256" key="3">
    <source>
        <dbReference type="ARBA" id="ARBA00012333"/>
    </source>
</evidence>
<organism evidence="15 16">
    <name type="scientific">Thiosulfativibrio zosterae</name>
    <dbReference type="NCBI Taxonomy" id="2675053"/>
    <lineage>
        <taxon>Bacteria</taxon>
        <taxon>Pseudomonadati</taxon>
        <taxon>Pseudomonadota</taxon>
        <taxon>Gammaproteobacteria</taxon>
        <taxon>Thiotrichales</taxon>
        <taxon>Piscirickettsiaceae</taxon>
        <taxon>Thiosulfativibrio</taxon>
    </lineage>
</organism>
<gene>
    <name evidence="12 15" type="primary">fabH</name>
    <name evidence="15" type="ORF">THMIRHAT_15590</name>
</gene>
<dbReference type="CDD" id="cd00830">
    <property type="entry name" value="KAS_III"/>
    <property type="match status" value="1"/>
</dbReference>
<protein>
    <recommendedName>
        <fullName evidence="3 12">Beta-ketoacyl-[acyl-carrier-protein] synthase III</fullName>
        <shortName evidence="12">Beta-ketoacyl-ACP synthase III</shortName>
        <shortName evidence="12">KAS III</shortName>
        <ecNumber evidence="3 12">2.3.1.180</ecNumber>
    </recommendedName>
    <alternativeName>
        <fullName evidence="12">3-oxoacyl-[acyl-carrier-protein] synthase 3</fullName>
    </alternativeName>
    <alternativeName>
        <fullName evidence="12">3-oxoacyl-[acyl-carrier-protein] synthase III</fullName>
    </alternativeName>
</protein>
<comment type="domain">
    <text evidence="12">The last Arg residue of the ACP-binding site is essential for the weak association between ACP/AcpP and FabH.</text>
</comment>
<keyword evidence="8 12" id="KW-0275">Fatty acid biosynthesis</keyword>
<dbReference type="InterPro" id="IPR013751">
    <property type="entry name" value="ACP_syn_III_N"/>
</dbReference>
<feature type="region of interest" description="ACP-binding" evidence="12">
    <location>
        <begin position="253"/>
        <end position="257"/>
    </location>
</feature>